<dbReference type="InterPro" id="IPR001304">
    <property type="entry name" value="C-type_lectin-like"/>
</dbReference>
<evidence type="ECO:0000313" key="3">
    <source>
        <dbReference type="Proteomes" id="UP000265100"/>
    </source>
</evidence>
<accession>A0AAX7U0V2</accession>
<dbReference type="InterPro" id="IPR016186">
    <property type="entry name" value="C-type_lectin-like/link_sf"/>
</dbReference>
<reference evidence="2" key="1">
    <citation type="submission" date="2018-05" db="EMBL/GenBank/DDBJ databases">
        <authorList>
            <person name="Datahose"/>
        </authorList>
    </citation>
    <scope>NUCLEOTIDE SEQUENCE</scope>
</reference>
<name>A0AAX7U0V2_ASTCA</name>
<dbReference type="PROSITE" id="PS50041">
    <property type="entry name" value="C_TYPE_LECTIN_2"/>
    <property type="match status" value="1"/>
</dbReference>
<dbReference type="Pfam" id="PF00059">
    <property type="entry name" value="Lectin_C"/>
    <property type="match status" value="1"/>
</dbReference>
<proteinExistence type="predicted"/>
<dbReference type="GeneTree" id="ENSGT00940000177880"/>
<feature type="domain" description="C-type lectin" evidence="1">
    <location>
        <begin position="22"/>
        <end position="87"/>
    </location>
</feature>
<dbReference type="Gene3D" id="3.10.100.10">
    <property type="entry name" value="Mannose-Binding Protein A, subunit A"/>
    <property type="match status" value="1"/>
</dbReference>
<protein>
    <recommendedName>
        <fullName evidence="1">C-type lectin domain-containing protein</fullName>
    </recommendedName>
</protein>
<dbReference type="SUPFAM" id="SSF56436">
    <property type="entry name" value="C-type lectin-like"/>
    <property type="match status" value="1"/>
</dbReference>
<keyword evidence="3" id="KW-1185">Reference proteome</keyword>
<dbReference type="Proteomes" id="UP000265100">
    <property type="component" value="Chromosome 23"/>
</dbReference>
<evidence type="ECO:0000313" key="2">
    <source>
        <dbReference type="Ensembl" id="ENSACLP00000062417.1"/>
    </source>
</evidence>
<reference evidence="2" key="3">
    <citation type="submission" date="2025-09" db="UniProtKB">
        <authorList>
            <consortium name="Ensembl"/>
        </authorList>
    </citation>
    <scope>IDENTIFICATION</scope>
</reference>
<evidence type="ECO:0000259" key="1">
    <source>
        <dbReference type="PROSITE" id="PS50041"/>
    </source>
</evidence>
<organism evidence="2 3">
    <name type="scientific">Astatotilapia calliptera</name>
    <name type="common">Eastern happy</name>
    <name type="synonym">Chromis callipterus</name>
    <dbReference type="NCBI Taxonomy" id="8154"/>
    <lineage>
        <taxon>Eukaryota</taxon>
        <taxon>Metazoa</taxon>
        <taxon>Chordata</taxon>
        <taxon>Craniata</taxon>
        <taxon>Vertebrata</taxon>
        <taxon>Euteleostomi</taxon>
        <taxon>Actinopterygii</taxon>
        <taxon>Neopterygii</taxon>
        <taxon>Teleostei</taxon>
        <taxon>Neoteleostei</taxon>
        <taxon>Acanthomorphata</taxon>
        <taxon>Ovalentaria</taxon>
        <taxon>Cichlomorphae</taxon>
        <taxon>Cichliformes</taxon>
        <taxon>Cichlidae</taxon>
        <taxon>African cichlids</taxon>
        <taxon>Pseudocrenilabrinae</taxon>
        <taxon>Haplochromini</taxon>
        <taxon>Astatotilapia</taxon>
    </lineage>
</organism>
<reference evidence="2" key="2">
    <citation type="submission" date="2025-08" db="UniProtKB">
        <authorList>
            <consortium name="Ensembl"/>
        </authorList>
    </citation>
    <scope>IDENTIFICATION</scope>
</reference>
<dbReference type="AlphaFoldDB" id="A0AAX7U0V2"/>
<dbReference type="PANTHER" id="PTHR45784">
    <property type="entry name" value="C-TYPE LECTIN DOMAIN FAMILY 20 MEMBER A-RELATED"/>
    <property type="match status" value="1"/>
</dbReference>
<dbReference type="InterPro" id="IPR016187">
    <property type="entry name" value="CTDL_fold"/>
</dbReference>
<dbReference type="PANTHER" id="PTHR45784:SF8">
    <property type="entry name" value="C-TYPE MANNOSE RECEPTOR 2-RELATED"/>
    <property type="match status" value="1"/>
</dbReference>
<sequence length="124" mass="14383">MNCQNCSYKLFPVSLSACFSKYVYIDQKMDWLEAQKYCQQHYTDLAPVSNERDNNELQQLASNVNENIWIGLVRNSSDRTEWLWSGGGAPTISLLKVCTYIILRCFLVILKRQFMLENCPMGLN</sequence>
<dbReference type="Ensembl" id="ENSACLT00000045293.1">
    <property type="protein sequence ID" value="ENSACLP00000062417.1"/>
    <property type="gene ID" value="ENSACLG00000031415.1"/>
</dbReference>